<dbReference type="VEuPathDB" id="FungiDB:BTJ68_09226"/>
<dbReference type="GO" id="GO:0004806">
    <property type="term" value="F:triacylglycerol lipase activity"/>
    <property type="evidence" value="ECO:0007669"/>
    <property type="project" value="InterPro"/>
</dbReference>
<sequence>MSITWNSTLTLTDVQIRAANLSAETVQNVEVAVNYERTNQPGGSIENDDFYNLPDDYDYANPPKPGSIIKVEEHTNTTFYTLPPTVSMSRILYASETLNGSSVPASAYILWPYIPRAFPYLTPSTEDRNSRRSNTTQPSSNPVYPVIAYPHGTSGFNRACAPSHLRSLWDSVQEPFTMALQGYAVIAPDYAGLGVPNVTSPYFVLPAQANDLFRAVEAAQKTWPHLLSREFVIVGHSQGGGTAWAAAARQAKRPVQGYLGAVAASPFLDVLDDVAGEGQAQVNGRISAVAQGLGSVYPGFEPGQWPTEAGLNRLELLTELQGCNAVSSALFSAENLTVPILKDGWENTAAAKWWNSVASNGKDEVQGPMLVIQGTEDGNAIVNVTTQGVQETCERFPDTRLQYVVFEGLGHVPVLYGGQHIWLDWIAERFKRASVERCCGMETVAPVRGVDNIVSDQNWFISYNSLELLANSETQHQYMCNVHNAMLPIYNIVSGDTDKAGQGIASRVGIDANNFASRHSPAQNMEFVKQLQSDGRIVLLCGDGTNDAVAIAQANVGVQIGTASDVTNGFCDVTLLGGLEGILALLGISKRAFSRITFNFVWAAVYNVFAVLLASGALVKFRIPPAYAGLGEIVSVCPVIAAAVSLIWGRKSV</sequence>
<dbReference type="GO" id="GO:0016042">
    <property type="term" value="P:lipid catabolic process"/>
    <property type="evidence" value="ECO:0007669"/>
    <property type="project" value="InterPro"/>
</dbReference>
<keyword evidence="2" id="KW-0812">Transmembrane</keyword>
<comment type="caution">
    <text evidence="4">The sequence shown here is derived from an EMBL/GenBank/DDBJ whole genome shotgun (WGS) entry which is preliminary data.</text>
</comment>
<dbReference type="InterPro" id="IPR005152">
    <property type="entry name" value="Lipase_secreted"/>
</dbReference>
<organism evidence="4 5">
    <name type="scientific">Hortaea werneckii</name>
    <name type="common">Black yeast</name>
    <name type="synonym">Cladosporium werneckii</name>
    <dbReference type="NCBI Taxonomy" id="91943"/>
    <lineage>
        <taxon>Eukaryota</taxon>
        <taxon>Fungi</taxon>
        <taxon>Dikarya</taxon>
        <taxon>Ascomycota</taxon>
        <taxon>Pezizomycotina</taxon>
        <taxon>Dothideomycetes</taxon>
        <taxon>Dothideomycetidae</taxon>
        <taxon>Mycosphaerellales</taxon>
        <taxon>Teratosphaeriaceae</taxon>
        <taxon>Hortaea</taxon>
    </lineage>
</organism>
<dbReference type="GO" id="GO:0016020">
    <property type="term" value="C:membrane"/>
    <property type="evidence" value="ECO:0007669"/>
    <property type="project" value="InterPro"/>
</dbReference>
<feature type="transmembrane region" description="Helical" evidence="2">
    <location>
        <begin position="600"/>
        <end position="619"/>
    </location>
</feature>
<feature type="compositionally biased region" description="Polar residues" evidence="1">
    <location>
        <begin position="132"/>
        <end position="142"/>
    </location>
</feature>
<dbReference type="InterPro" id="IPR001757">
    <property type="entry name" value="P_typ_ATPase"/>
</dbReference>
<dbReference type="PANTHER" id="PTHR34853">
    <property type="match status" value="1"/>
</dbReference>
<evidence type="ECO:0000256" key="2">
    <source>
        <dbReference type="SAM" id="Phobius"/>
    </source>
</evidence>
<dbReference type="Proteomes" id="UP000271337">
    <property type="component" value="Unassembled WGS sequence"/>
</dbReference>
<feature type="region of interest" description="Disordered" evidence="1">
    <location>
        <begin position="124"/>
        <end position="144"/>
    </location>
</feature>
<accession>A0A3M7A074</accession>
<reference evidence="4 5" key="1">
    <citation type="journal article" date="2018" name="BMC Genomics">
        <title>Genomic evidence for intraspecific hybridization in a clonal and extremely halotolerant yeast.</title>
        <authorList>
            <person name="Gostincar C."/>
            <person name="Stajich J.E."/>
            <person name="Zupancic J."/>
            <person name="Zalar P."/>
            <person name="Gunde-Cimerman N."/>
        </authorList>
    </citation>
    <scope>NUCLEOTIDE SEQUENCE [LARGE SCALE GENOMIC DNA]</scope>
    <source>
        <strain evidence="4 5">EXF-6669</strain>
    </source>
</reference>
<feature type="domain" description="AB hydrolase-1" evidence="3">
    <location>
        <begin position="166"/>
        <end position="415"/>
    </location>
</feature>
<name>A0A3M7A074_HORWE</name>
<dbReference type="GO" id="GO:0005524">
    <property type="term" value="F:ATP binding"/>
    <property type="evidence" value="ECO:0007669"/>
    <property type="project" value="InterPro"/>
</dbReference>
<gene>
    <name evidence="4" type="ORF">D0867_03693</name>
</gene>
<evidence type="ECO:0000259" key="3">
    <source>
        <dbReference type="Pfam" id="PF12697"/>
    </source>
</evidence>
<dbReference type="AlphaFoldDB" id="A0A3M7A074"/>
<dbReference type="PANTHER" id="PTHR34853:SF1">
    <property type="entry name" value="LIPASE 5"/>
    <property type="match status" value="1"/>
</dbReference>
<dbReference type="Gene3D" id="3.40.50.1000">
    <property type="entry name" value="HAD superfamily/HAD-like"/>
    <property type="match status" value="1"/>
</dbReference>
<dbReference type="GO" id="GO:0016887">
    <property type="term" value="F:ATP hydrolysis activity"/>
    <property type="evidence" value="ECO:0007669"/>
    <property type="project" value="InterPro"/>
</dbReference>
<dbReference type="EMBL" id="QWIL01000286">
    <property type="protein sequence ID" value="RMY20863.1"/>
    <property type="molecule type" value="Genomic_DNA"/>
</dbReference>
<keyword evidence="2" id="KW-1133">Transmembrane helix</keyword>
<dbReference type="InterPro" id="IPR023214">
    <property type="entry name" value="HAD_sf"/>
</dbReference>
<dbReference type="InterPro" id="IPR036412">
    <property type="entry name" value="HAD-like_sf"/>
</dbReference>
<dbReference type="SUPFAM" id="SSF56784">
    <property type="entry name" value="HAD-like"/>
    <property type="match status" value="1"/>
</dbReference>
<keyword evidence="2" id="KW-0472">Membrane</keyword>
<dbReference type="InterPro" id="IPR029058">
    <property type="entry name" value="AB_hydrolase_fold"/>
</dbReference>
<proteinExistence type="predicted"/>
<dbReference type="NCBIfam" id="TIGR01494">
    <property type="entry name" value="ATPase_P-type"/>
    <property type="match status" value="1"/>
</dbReference>
<dbReference type="OrthoDB" id="5382058at2759"/>
<evidence type="ECO:0000313" key="4">
    <source>
        <dbReference type="EMBL" id="RMY20863.1"/>
    </source>
</evidence>
<dbReference type="InterPro" id="IPR000073">
    <property type="entry name" value="AB_hydrolase_1"/>
</dbReference>
<evidence type="ECO:0000313" key="5">
    <source>
        <dbReference type="Proteomes" id="UP000271337"/>
    </source>
</evidence>
<dbReference type="SUPFAM" id="SSF53474">
    <property type="entry name" value="alpha/beta-Hydrolases"/>
    <property type="match status" value="1"/>
</dbReference>
<feature type="transmembrane region" description="Helical" evidence="2">
    <location>
        <begin position="626"/>
        <end position="648"/>
    </location>
</feature>
<protein>
    <recommendedName>
        <fullName evidence="3">AB hydrolase-1 domain-containing protein</fullName>
    </recommendedName>
</protein>
<dbReference type="PRINTS" id="PR00119">
    <property type="entry name" value="CATATPASE"/>
</dbReference>
<evidence type="ECO:0000256" key="1">
    <source>
        <dbReference type="SAM" id="MobiDB-lite"/>
    </source>
</evidence>
<dbReference type="Gene3D" id="3.40.50.1820">
    <property type="entry name" value="alpha/beta hydrolase"/>
    <property type="match status" value="2"/>
</dbReference>
<dbReference type="Pfam" id="PF12697">
    <property type="entry name" value="Abhydrolase_6"/>
    <property type="match status" value="1"/>
</dbReference>